<evidence type="ECO:0000313" key="6">
    <source>
        <dbReference type="Proteomes" id="UP000577707"/>
    </source>
</evidence>
<protein>
    <submittedName>
        <fullName evidence="5">DNA-binding GntR family transcriptional regulator</fullName>
    </submittedName>
</protein>
<keyword evidence="2 5" id="KW-0238">DNA-binding</keyword>
<dbReference type="SMART" id="SM00345">
    <property type="entry name" value="HTH_GNTR"/>
    <property type="match status" value="1"/>
</dbReference>
<dbReference type="GO" id="GO:0003700">
    <property type="term" value="F:DNA-binding transcription factor activity"/>
    <property type="evidence" value="ECO:0007669"/>
    <property type="project" value="InterPro"/>
</dbReference>
<dbReference type="SMART" id="SM00895">
    <property type="entry name" value="FCD"/>
    <property type="match status" value="1"/>
</dbReference>
<evidence type="ECO:0000256" key="1">
    <source>
        <dbReference type="ARBA" id="ARBA00023015"/>
    </source>
</evidence>
<dbReference type="PANTHER" id="PTHR43537">
    <property type="entry name" value="TRANSCRIPTIONAL REGULATOR, GNTR FAMILY"/>
    <property type="match status" value="1"/>
</dbReference>
<dbReference type="Proteomes" id="UP000577707">
    <property type="component" value="Unassembled WGS sequence"/>
</dbReference>
<keyword evidence="6" id="KW-1185">Reference proteome</keyword>
<dbReference type="GO" id="GO:0003677">
    <property type="term" value="F:DNA binding"/>
    <property type="evidence" value="ECO:0007669"/>
    <property type="project" value="UniProtKB-KW"/>
</dbReference>
<dbReference type="RefSeq" id="WP_221208542.1">
    <property type="nucleotide sequence ID" value="NZ_BMQT01000004.1"/>
</dbReference>
<evidence type="ECO:0000256" key="3">
    <source>
        <dbReference type="ARBA" id="ARBA00023163"/>
    </source>
</evidence>
<sequence length="230" mass="25231">MESLSSGPARPFQSKSEYAYEEIKRRILSEELRPGAVVSQERIAAEIGLSTTPLREALKRLATEGMVNLSSHRDARVVELTAEEARSLYEVRASVDPLAASLAAQRRTDGEASRIEAALAALEPLSGHASMESLVAHRAFHRAIYRASHNEPLIGVLEGLWDKADRYRQVGLRAQADSRSDIERVRAEHQALAAAVLDQDADRAEQVMRDHISGSLGRRAIEALGETSKS</sequence>
<feature type="domain" description="HTH gntR-type" evidence="4">
    <location>
        <begin position="13"/>
        <end position="80"/>
    </location>
</feature>
<dbReference type="Pfam" id="PF07729">
    <property type="entry name" value="FCD"/>
    <property type="match status" value="1"/>
</dbReference>
<reference evidence="5 6" key="1">
    <citation type="submission" date="2020-08" db="EMBL/GenBank/DDBJ databases">
        <title>Genomic Encyclopedia of Type Strains, Phase III (KMG-III): the genomes of soil and plant-associated and newly described type strains.</title>
        <authorList>
            <person name="Whitman W."/>
        </authorList>
    </citation>
    <scope>NUCLEOTIDE SEQUENCE [LARGE SCALE GENOMIC DNA]</scope>
    <source>
        <strain evidence="5 6">CECT 3302</strain>
    </source>
</reference>
<name>A0A7W5A1Z0_9ACTN</name>
<dbReference type="InterPro" id="IPR036388">
    <property type="entry name" value="WH-like_DNA-bd_sf"/>
</dbReference>
<dbReference type="PROSITE" id="PS50949">
    <property type="entry name" value="HTH_GNTR"/>
    <property type="match status" value="1"/>
</dbReference>
<evidence type="ECO:0000313" key="5">
    <source>
        <dbReference type="EMBL" id="MBB3088011.1"/>
    </source>
</evidence>
<gene>
    <name evidence="5" type="ORF">FHS12_000944</name>
</gene>
<dbReference type="AlphaFoldDB" id="A0A7W5A1Z0"/>
<dbReference type="InterPro" id="IPR011711">
    <property type="entry name" value="GntR_C"/>
</dbReference>
<dbReference type="Gene3D" id="1.20.120.530">
    <property type="entry name" value="GntR ligand-binding domain-like"/>
    <property type="match status" value="1"/>
</dbReference>
<dbReference type="SUPFAM" id="SSF46785">
    <property type="entry name" value="Winged helix' DNA-binding domain"/>
    <property type="match status" value="1"/>
</dbReference>
<comment type="caution">
    <text evidence="5">The sequence shown here is derived from an EMBL/GenBank/DDBJ whole genome shotgun (WGS) entry which is preliminary data.</text>
</comment>
<accession>A0A7W5A1Z0</accession>
<dbReference type="EMBL" id="JACHXG010000002">
    <property type="protein sequence ID" value="MBB3088011.1"/>
    <property type="molecule type" value="Genomic_DNA"/>
</dbReference>
<dbReference type="SUPFAM" id="SSF48008">
    <property type="entry name" value="GntR ligand-binding domain-like"/>
    <property type="match status" value="1"/>
</dbReference>
<keyword evidence="3" id="KW-0804">Transcription</keyword>
<organism evidence="5 6">
    <name type="scientific">Nocardioides albus</name>
    <dbReference type="NCBI Taxonomy" id="1841"/>
    <lineage>
        <taxon>Bacteria</taxon>
        <taxon>Bacillati</taxon>
        <taxon>Actinomycetota</taxon>
        <taxon>Actinomycetes</taxon>
        <taxon>Propionibacteriales</taxon>
        <taxon>Nocardioidaceae</taxon>
        <taxon>Nocardioides</taxon>
    </lineage>
</organism>
<dbReference type="InterPro" id="IPR036390">
    <property type="entry name" value="WH_DNA-bd_sf"/>
</dbReference>
<keyword evidence="1" id="KW-0805">Transcription regulation</keyword>
<evidence type="ECO:0000259" key="4">
    <source>
        <dbReference type="PROSITE" id="PS50949"/>
    </source>
</evidence>
<dbReference type="PANTHER" id="PTHR43537:SF24">
    <property type="entry name" value="GLUCONATE OPERON TRANSCRIPTIONAL REPRESSOR"/>
    <property type="match status" value="1"/>
</dbReference>
<dbReference type="InterPro" id="IPR000524">
    <property type="entry name" value="Tscrpt_reg_HTH_GntR"/>
</dbReference>
<proteinExistence type="predicted"/>
<evidence type="ECO:0000256" key="2">
    <source>
        <dbReference type="ARBA" id="ARBA00023125"/>
    </source>
</evidence>
<dbReference type="InterPro" id="IPR008920">
    <property type="entry name" value="TF_FadR/GntR_C"/>
</dbReference>
<dbReference type="Gene3D" id="1.10.10.10">
    <property type="entry name" value="Winged helix-like DNA-binding domain superfamily/Winged helix DNA-binding domain"/>
    <property type="match status" value="1"/>
</dbReference>
<dbReference type="Pfam" id="PF00392">
    <property type="entry name" value="GntR"/>
    <property type="match status" value="1"/>
</dbReference>